<feature type="compositionally biased region" description="Low complexity" evidence="2">
    <location>
        <begin position="762"/>
        <end position="773"/>
    </location>
</feature>
<dbReference type="PROSITE" id="PS50102">
    <property type="entry name" value="RRM"/>
    <property type="match status" value="2"/>
</dbReference>
<gene>
    <name evidence="4" type="ORF">WG66_11945</name>
</gene>
<feature type="region of interest" description="Disordered" evidence="2">
    <location>
        <begin position="1"/>
        <end position="64"/>
    </location>
</feature>
<feature type="compositionally biased region" description="Pro residues" evidence="2">
    <location>
        <begin position="748"/>
        <end position="761"/>
    </location>
</feature>
<feature type="compositionally biased region" description="Polar residues" evidence="2">
    <location>
        <begin position="823"/>
        <end position="838"/>
    </location>
</feature>
<dbReference type="InterPro" id="IPR012677">
    <property type="entry name" value="Nucleotide-bd_a/b_plait_sf"/>
</dbReference>
<organism evidence="4 5">
    <name type="scientific">Moniliophthora roreri</name>
    <name type="common">Frosty pod rot fungus</name>
    <name type="synonym">Monilia roreri</name>
    <dbReference type="NCBI Taxonomy" id="221103"/>
    <lineage>
        <taxon>Eukaryota</taxon>
        <taxon>Fungi</taxon>
        <taxon>Dikarya</taxon>
        <taxon>Basidiomycota</taxon>
        <taxon>Agaricomycotina</taxon>
        <taxon>Agaricomycetes</taxon>
        <taxon>Agaricomycetidae</taxon>
        <taxon>Agaricales</taxon>
        <taxon>Marasmiineae</taxon>
        <taxon>Marasmiaceae</taxon>
        <taxon>Moniliophthora</taxon>
    </lineage>
</organism>
<dbReference type="eggNOG" id="ENOG502SXS4">
    <property type="taxonomic scope" value="Eukaryota"/>
</dbReference>
<feature type="domain" description="RRM" evidence="3">
    <location>
        <begin position="538"/>
        <end position="618"/>
    </location>
</feature>
<sequence>MPNKFSSRPRQWGTRFDYLPSSSPPPSPSKSEASVVQDRVVTATRNEDRVDASPSIKGGEKMPHDASVFVGSLPPNMDSDELSRLLTEHLAEHAQVQCVKVIRDRQGGACAFVQCQDAASAARLVHTLRSTPPKPFLGRTLRYEPARAFRTLLISYRTPTQDMPTEQNDADINIPGQRVELELPFAMRIWKAKNHQQLSIIYNHAAIDAERRRRQNHESPTEPVLQLENLAFDEETLKVICAYFGALDTFEALKPAGPIIEGMYSSAFQRDVTHFLARRGPTMDQRCFEVKWEHRDDCVSALMTLRRVPHLTVTWAHNTTPSNTIDHKRRFSQPNSLHRRTFSVNRERMVSQPTATAVHPFDSEDNTWAVSVARAHGSPYASQDSTLVDNPQVEGHSLVWSETDFPPLTDPKGIRIPSGHGLWHQSRVPFNKELMQCHSSVGAVTAMLGNLEISNVDLTPRPNATPSASGGDVELNLPETPGLMMSPTTPKSPTSTFLRTPSSNGEAYKGLPMTKDIEDDDQKHYEGTHQDEKVLDPTTLFVGGLEMHGPGAWDEMKVQKYFQRFDGLESVKIIRPANGKAAFAFVKFDNTESPARAIDQEHNRVYEGRAMRVQLRECNLTRETWRGRGRGRFVNHGYNNRPQIDPLEFGIDVSHDPERTLTDMSVSTNNAEEEVNTIETSPIQPEKASPSTMAEVATPHVERQEMPIQSQGMNLPNASNTAPPAAAVDASAQVQQYREWYEIETPSQEPPFSEPTPPPATPLSAPDSTASASYSVAPTPGYFAPPSWFPAYVPQYPVPYVPGFPLYHPVPNPPPPAPYPPGSNASDGSGSAPVTPNHWQPVGMYGTYVPYPFPPPPRPPQVSTEQPPQTQPPVAPTGFYHSDHGTLFAVYRPEAIDQYNQIHGNSTQPVAVSAPVSRVWPQYPPPPPGYPVPNAGQNPARVSGAPVPGSFVQVPKPVQNMGGWIQPPSIGGARIQGGISSLNGSGSFRGHQSEGGGNYGKRGRRDSGYPHNGNRNGPSRQGPHRNGRGGGIRVNSDGDALQVQRAGEFSTNAAHLHVGGYSNGWPAVTYGQHDGNKPYLT</sequence>
<evidence type="ECO:0000256" key="1">
    <source>
        <dbReference type="PROSITE-ProRule" id="PRU00176"/>
    </source>
</evidence>
<evidence type="ECO:0000313" key="5">
    <source>
        <dbReference type="Proteomes" id="UP000054988"/>
    </source>
</evidence>
<dbReference type="InterPro" id="IPR050907">
    <property type="entry name" value="SRSF"/>
</dbReference>
<dbReference type="SMART" id="SM00360">
    <property type="entry name" value="RRM"/>
    <property type="match status" value="2"/>
</dbReference>
<keyword evidence="1" id="KW-0694">RNA-binding</keyword>
<proteinExistence type="predicted"/>
<dbReference type="CDD" id="cd00590">
    <property type="entry name" value="RRM_SF"/>
    <property type="match status" value="1"/>
</dbReference>
<dbReference type="EMBL" id="LATX01001990">
    <property type="protein sequence ID" value="KTB35347.1"/>
    <property type="molecule type" value="Genomic_DNA"/>
</dbReference>
<feature type="domain" description="RRM" evidence="3">
    <location>
        <begin position="66"/>
        <end position="148"/>
    </location>
</feature>
<reference evidence="4 5" key="1">
    <citation type="submission" date="2015-12" db="EMBL/GenBank/DDBJ databases">
        <title>Draft genome sequence of Moniliophthora roreri, the causal agent of frosty pod rot of cacao.</title>
        <authorList>
            <person name="Aime M.C."/>
            <person name="Diaz-Valderrama J.R."/>
            <person name="Kijpornyongpan T."/>
            <person name="Phillips-Mora W."/>
        </authorList>
    </citation>
    <scope>NUCLEOTIDE SEQUENCE [LARGE SCALE GENOMIC DNA]</scope>
    <source>
        <strain evidence="4 5">MCA 2952</strain>
    </source>
</reference>
<feature type="region of interest" description="Disordered" evidence="2">
    <location>
        <begin position="971"/>
        <end position="1036"/>
    </location>
</feature>
<feature type="region of interest" description="Disordered" evidence="2">
    <location>
        <begin position="853"/>
        <end position="878"/>
    </location>
</feature>
<feature type="region of interest" description="Disordered" evidence="2">
    <location>
        <begin position="745"/>
        <end position="774"/>
    </location>
</feature>
<dbReference type="GO" id="GO:0003723">
    <property type="term" value="F:RNA binding"/>
    <property type="evidence" value="ECO:0007669"/>
    <property type="project" value="UniProtKB-UniRule"/>
</dbReference>
<evidence type="ECO:0000256" key="2">
    <source>
        <dbReference type="SAM" id="MobiDB-lite"/>
    </source>
</evidence>
<feature type="region of interest" description="Disordered" evidence="2">
    <location>
        <begin position="817"/>
        <end position="838"/>
    </location>
</feature>
<protein>
    <submittedName>
        <fullName evidence="4">Putative RNA binding protein</fullName>
    </submittedName>
</protein>
<dbReference type="AlphaFoldDB" id="A0A0W0FGD2"/>
<name>A0A0W0FGD2_MONRR</name>
<feature type="region of interest" description="Disordered" evidence="2">
    <location>
        <begin position="672"/>
        <end position="691"/>
    </location>
</feature>
<dbReference type="Proteomes" id="UP000054988">
    <property type="component" value="Unassembled WGS sequence"/>
</dbReference>
<dbReference type="Pfam" id="PF00076">
    <property type="entry name" value="RRM_1"/>
    <property type="match status" value="1"/>
</dbReference>
<comment type="caution">
    <text evidence="4">The sequence shown here is derived from an EMBL/GenBank/DDBJ whole genome shotgun (WGS) entry which is preliminary data.</text>
</comment>
<feature type="region of interest" description="Disordered" evidence="2">
    <location>
        <begin position="484"/>
        <end position="512"/>
    </location>
</feature>
<evidence type="ECO:0000259" key="3">
    <source>
        <dbReference type="PROSITE" id="PS50102"/>
    </source>
</evidence>
<feature type="compositionally biased region" description="Low complexity" evidence="2">
    <location>
        <begin position="486"/>
        <end position="496"/>
    </location>
</feature>
<dbReference type="PANTHER" id="PTHR23147">
    <property type="entry name" value="SERINE/ARGININE RICH SPLICING FACTOR"/>
    <property type="match status" value="1"/>
</dbReference>
<dbReference type="SUPFAM" id="SSF54928">
    <property type="entry name" value="RNA-binding domain, RBD"/>
    <property type="match status" value="2"/>
</dbReference>
<dbReference type="Gene3D" id="3.30.70.330">
    <property type="match status" value="2"/>
</dbReference>
<evidence type="ECO:0000313" key="4">
    <source>
        <dbReference type="EMBL" id="KTB35347.1"/>
    </source>
</evidence>
<dbReference type="InterPro" id="IPR035979">
    <property type="entry name" value="RBD_domain_sf"/>
</dbReference>
<dbReference type="InterPro" id="IPR000504">
    <property type="entry name" value="RRM_dom"/>
</dbReference>
<accession>A0A0W0FGD2</accession>